<sequence>KASIVVNIEPMSEPLDDNELLQYLSIKYFEKRGYLKDYIKKLKKLEKDGKVVINDITRTGIGSLFIEGYSIISWSPVILS</sequence>
<organism evidence="1">
    <name type="scientific">marine metagenome</name>
    <dbReference type="NCBI Taxonomy" id="408172"/>
    <lineage>
        <taxon>unclassified sequences</taxon>
        <taxon>metagenomes</taxon>
        <taxon>ecological metagenomes</taxon>
    </lineage>
</organism>
<reference evidence="1" key="1">
    <citation type="submission" date="2018-05" db="EMBL/GenBank/DDBJ databases">
        <authorList>
            <person name="Lanie J.A."/>
            <person name="Ng W.-L."/>
            <person name="Kazmierczak K.M."/>
            <person name="Andrzejewski T.M."/>
            <person name="Davidsen T.M."/>
            <person name="Wayne K.J."/>
            <person name="Tettelin H."/>
            <person name="Glass J.I."/>
            <person name="Rusch D."/>
            <person name="Podicherti R."/>
            <person name="Tsui H.-C.T."/>
            <person name="Winkler M.E."/>
        </authorList>
    </citation>
    <scope>NUCLEOTIDE SEQUENCE</scope>
</reference>
<feature type="non-terminal residue" evidence="1">
    <location>
        <position position="1"/>
    </location>
</feature>
<protein>
    <submittedName>
        <fullName evidence="1">Uncharacterized protein</fullName>
    </submittedName>
</protein>
<gene>
    <name evidence="1" type="ORF">METZ01_LOCUS478155</name>
</gene>
<evidence type="ECO:0000313" key="1">
    <source>
        <dbReference type="EMBL" id="SVE25301.1"/>
    </source>
</evidence>
<name>A0A383BZH7_9ZZZZ</name>
<accession>A0A383BZH7</accession>
<dbReference type="EMBL" id="UINC01204532">
    <property type="protein sequence ID" value="SVE25301.1"/>
    <property type="molecule type" value="Genomic_DNA"/>
</dbReference>
<proteinExistence type="predicted"/>
<dbReference type="AlphaFoldDB" id="A0A383BZH7"/>